<keyword evidence="1" id="KW-1133">Transmembrane helix</keyword>
<dbReference type="Proteomes" id="UP000240931">
    <property type="component" value="Segment"/>
</dbReference>
<feature type="transmembrane region" description="Helical" evidence="1">
    <location>
        <begin position="46"/>
        <end position="67"/>
    </location>
</feature>
<evidence type="ECO:0000313" key="5">
    <source>
        <dbReference type="Proteomes" id="UP000317227"/>
    </source>
</evidence>
<keyword evidence="4" id="KW-1185">Reference proteome</keyword>
<dbReference type="EMBL" id="LT960551">
    <property type="protein sequence ID" value="SOK58798.1"/>
    <property type="molecule type" value="Genomic_DNA"/>
</dbReference>
<feature type="transmembrane region" description="Helical" evidence="1">
    <location>
        <begin position="79"/>
        <end position="98"/>
    </location>
</feature>
<dbReference type="GeneID" id="40100939"/>
<dbReference type="Proteomes" id="UP000317227">
    <property type="component" value="Segment"/>
</dbReference>
<evidence type="ECO:0000256" key="1">
    <source>
        <dbReference type="SAM" id="Phobius"/>
    </source>
</evidence>
<reference evidence="4" key="1">
    <citation type="submission" date="2017-10" db="EMBL/GenBank/DDBJ databases">
        <authorList>
            <person name="Skurnik M."/>
        </authorList>
    </citation>
    <scope>NUCLEOTIDE SEQUENCE [LARGE SCALE GENOMIC DNA]</scope>
</reference>
<organism evidence="2 4">
    <name type="scientific">Yersinia phage fHe-Yen9-04</name>
    <dbReference type="NCBI Taxonomy" id="2052742"/>
    <lineage>
        <taxon>Viruses</taxon>
        <taxon>Duplodnaviria</taxon>
        <taxon>Heunggongvirae</taxon>
        <taxon>Uroviricota</taxon>
        <taxon>Caudoviricetes</taxon>
        <taxon>Eneladusvirus</taxon>
        <taxon>Eneladusvirus Yen904</taxon>
    </lineage>
</organism>
<proteinExistence type="predicted"/>
<evidence type="ECO:0000313" key="4">
    <source>
        <dbReference type="Proteomes" id="UP000240931"/>
    </source>
</evidence>
<keyword evidence="1" id="KW-0472">Membrane</keyword>
<protein>
    <submittedName>
        <fullName evidence="2">G521 protein</fullName>
    </submittedName>
</protein>
<keyword evidence="1" id="KW-0812">Transmembrane</keyword>
<feature type="transmembrane region" description="Helical" evidence="1">
    <location>
        <begin position="7"/>
        <end position="31"/>
    </location>
</feature>
<dbReference type="KEGG" id="vg:40100939"/>
<reference evidence="2" key="2">
    <citation type="submission" date="2017-10" db="EMBL/GenBank/DDBJ databases">
        <authorList>
            <person name="Banno H."/>
            <person name="Chua N.-H."/>
        </authorList>
    </citation>
    <scope>NUCLEOTIDE SEQUENCE [LARGE SCALE GENOMIC DNA]</scope>
</reference>
<gene>
    <name evidence="2" type="primary">g521</name>
</gene>
<dbReference type="RefSeq" id="YP_009624131.1">
    <property type="nucleotide sequence ID" value="NC_042116.1"/>
</dbReference>
<sequence length="116" mass="13622">MILSENIFYMLISGFTFGITFTVLLVIGWFFCADYYYKVYNILDEVGLFVIYFMSILVSIIFTAFYIKGDYNAMTMILVMYNITIACALLLVFFNFIIPHVHNMRKHFATKRGRTL</sequence>
<reference evidence="3 5" key="3">
    <citation type="submission" date="2019-06" db="EMBL/GenBank/DDBJ databases">
        <authorList>
            <person name="Bower L."/>
            <person name="Leinonen R."/>
        </authorList>
    </citation>
    <scope>NUCLEOTIDE SEQUENCE [LARGE SCALE GENOMIC DNA]</scope>
</reference>
<dbReference type="EMBL" id="LR596615">
    <property type="protein sequence ID" value="VUE36567.1"/>
    <property type="molecule type" value="Genomic_DNA"/>
</dbReference>
<name>A0A2C9CZJ2_9CAUD</name>
<evidence type="ECO:0000313" key="2">
    <source>
        <dbReference type="EMBL" id="SOK58798.1"/>
    </source>
</evidence>
<evidence type="ECO:0000313" key="3">
    <source>
        <dbReference type="EMBL" id="VUE36567.1"/>
    </source>
</evidence>
<accession>A0A2C9CZJ2</accession>